<dbReference type="Proteomes" id="UP000293823">
    <property type="component" value="Unassembled WGS sequence"/>
</dbReference>
<dbReference type="OrthoDB" id="5357220at2759"/>
<evidence type="ECO:0000313" key="3">
    <source>
        <dbReference type="Proteomes" id="UP000293823"/>
    </source>
</evidence>
<accession>A0A4V1X602</accession>
<gene>
    <name evidence="2" type="ORF">AA0113_g5746</name>
</gene>
<sequence length="288" mass="32128">MEALLSLAFDNIASKDTQKIRKGLRQIEGMLAQICLSSGKPRNSPPGHRRNASALNLGDQQQQPTPKKLGQLSDDLAFREFFRLQEGFEWNVVTRVADCLDRLLGMGSSKDGQNDILILSSLSNIQGLLLLHPPSRIIFGREVYMNLLLDLLDPYNCPAIQSQALLVLVTALLATPQNTRVFEHMDGLLTVTSLFKDEETTQNVKVKLLEFLYFYLMPEIPVSGPQRSPSKLTNAFERRGSTDDSGGATKKHIRSQEEKQHMLGRYLSNVDALVEDLQESAPFNSVAC</sequence>
<dbReference type="EMBL" id="PEJP01000020">
    <property type="protein sequence ID" value="RYO64778.1"/>
    <property type="molecule type" value="Genomic_DNA"/>
</dbReference>
<organism evidence="2 3">
    <name type="scientific">Alternaria arborescens</name>
    <dbReference type="NCBI Taxonomy" id="156630"/>
    <lineage>
        <taxon>Eukaryota</taxon>
        <taxon>Fungi</taxon>
        <taxon>Dikarya</taxon>
        <taxon>Ascomycota</taxon>
        <taxon>Pezizomycotina</taxon>
        <taxon>Dothideomycetes</taxon>
        <taxon>Pleosporomycetidae</taxon>
        <taxon>Pleosporales</taxon>
        <taxon>Pleosporineae</taxon>
        <taxon>Pleosporaceae</taxon>
        <taxon>Alternaria</taxon>
        <taxon>Alternaria sect. Alternaria</taxon>
    </lineage>
</organism>
<evidence type="ECO:0000313" key="2">
    <source>
        <dbReference type="EMBL" id="RYO64778.1"/>
    </source>
</evidence>
<evidence type="ECO:0008006" key="4">
    <source>
        <dbReference type="Google" id="ProtNLM"/>
    </source>
</evidence>
<dbReference type="PANTHER" id="PTHR34065:SF1">
    <property type="entry name" value="CELL DIVISION CONTROL PROTEIN 14"/>
    <property type="match status" value="1"/>
</dbReference>
<proteinExistence type="predicted"/>
<feature type="region of interest" description="Disordered" evidence="1">
    <location>
        <begin position="38"/>
        <end position="69"/>
    </location>
</feature>
<dbReference type="Pfam" id="PF08045">
    <property type="entry name" value="CDC14"/>
    <property type="match status" value="1"/>
</dbReference>
<evidence type="ECO:0000256" key="1">
    <source>
        <dbReference type="SAM" id="MobiDB-lite"/>
    </source>
</evidence>
<reference evidence="3" key="1">
    <citation type="journal article" date="2019" name="bioRxiv">
        <title>Genomics, evolutionary history and diagnostics of the Alternaria alternata species group including apple and Asian pear pathotypes.</title>
        <authorList>
            <person name="Armitage A.D."/>
            <person name="Cockerton H.M."/>
            <person name="Sreenivasaprasad S."/>
            <person name="Woodhall J.W."/>
            <person name="Lane C.R."/>
            <person name="Harrison R.J."/>
            <person name="Clarkson J.P."/>
        </authorList>
    </citation>
    <scope>NUCLEOTIDE SEQUENCE [LARGE SCALE GENOMIC DNA]</scope>
    <source>
        <strain evidence="3">RGR 97.0016</strain>
    </source>
</reference>
<dbReference type="AlphaFoldDB" id="A0A4V1X602"/>
<protein>
    <recommendedName>
        <fullName evidence="4">Cell division control protein 14</fullName>
    </recommendedName>
</protein>
<name>A0A4V1X602_9PLEO</name>
<keyword evidence="3" id="KW-1185">Reference proteome</keyword>
<dbReference type="PANTHER" id="PTHR34065">
    <property type="entry name" value="CELL DIVISION CONTROL PROTEIN 14"/>
    <property type="match status" value="1"/>
</dbReference>
<dbReference type="InterPro" id="IPR012535">
    <property type="entry name" value="Cell_div_Cdc14"/>
</dbReference>
<comment type="caution">
    <text evidence="2">The sequence shown here is derived from an EMBL/GenBank/DDBJ whole genome shotgun (WGS) entry which is preliminary data.</text>
</comment>
<feature type="region of interest" description="Disordered" evidence="1">
    <location>
        <begin position="226"/>
        <end position="257"/>
    </location>
</feature>